<feature type="domain" description="PTS EIIB type-2" evidence="6">
    <location>
        <begin position="406"/>
        <end position="496"/>
    </location>
</feature>
<feature type="domain" description="PRD" evidence="7">
    <location>
        <begin position="297"/>
        <end position="403"/>
    </location>
</feature>
<organism evidence="8 9">
    <name type="scientific">Vagococcus acidifermentans</name>
    <dbReference type="NCBI Taxonomy" id="564710"/>
    <lineage>
        <taxon>Bacteria</taxon>
        <taxon>Bacillati</taxon>
        <taxon>Bacillota</taxon>
        <taxon>Bacilli</taxon>
        <taxon>Lactobacillales</taxon>
        <taxon>Enterococcaceae</taxon>
        <taxon>Vagococcus</taxon>
    </lineage>
</organism>
<evidence type="ECO:0000259" key="7">
    <source>
        <dbReference type="PROSITE" id="PS51372"/>
    </source>
</evidence>
<evidence type="ECO:0000313" key="9">
    <source>
        <dbReference type="Proteomes" id="UP000286773"/>
    </source>
</evidence>
<dbReference type="InterPro" id="IPR016152">
    <property type="entry name" value="PTrfase/Anion_transptr"/>
</dbReference>
<dbReference type="Gene3D" id="3.40.930.10">
    <property type="entry name" value="Mannitol-specific EII, Chain A"/>
    <property type="match status" value="1"/>
</dbReference>
<keyword evidence="1" id="KW-0677">Repeat</keyword>
<proteinExistence type="predicted"/>
<dbReference type="PROSITE" id="PS51094">
    <property type="entry name" value="PTS_EIIA_TYPE_2"/>
    <property type="match status" value="1"/>
</dbReference>
<dbReference type="InterPro" id="IPR050661">
    <property type="entry name" value="BglG_antiterminators"/>
</dbReference>
<protein>
    <submittedName>
        <fullName evidence="8">Transcription antiterminator BglG</fullName>
    </submittedName>
</protein>
<evidence type="ECO:0000259" key="6">
    <source>
        <dbReference type="PROSITE" id="PS51099"/>
    </source>
</evidence>
<dbReference type="OrthoDB" id="9776005at2"/>
<keyword evidence="3" id="KW-0010">Activator</keyword>
<keyword evidence="4" id="KW-0804">Transcription</keyword>
<feature type="domain" description="PTS EIIA type-2" evidence="5">
    <location>
        <begin position="524"/>
        <end position="670"/>
    </location>
</feature>
<dbReference type="PROSITE" id="PS51372">
    <property type="entry name" value="PRD_2"/>
    <property type="match status" value="1"/>
</dbReference>
<dbReference type="InterPro" id="IPR011608">
    <property type="entry name" value="PRD"/>
</dbReference>
<dbReference type="PANTHER" id="PTHR30185:SF18">
    <property type="entry name" value="TRANSCRIPTIONAL REGULATOR MTLR"/>
    <property type="match status" value="1"/>
</dbReference>
<dbReference type="Proteomes" id="UP000286773">
    <property type="component" value="Unassembled WGS sequence"/>
</dbReference>
<dbReference type="Pfam" id="PF00874">
    <property type="entry name" value="PRD"/>
    <property type="match status" value="1"/>
</dbReference>
<dbReference type="AlphaFoldDB" id="A0A430B3J7"/>
<dbReference type="GO" id="GO:0006355">
    <property type="term" value="P:regulation of DNA-templated transcription"/>
    <property type="evidence" value="ECO:0007669"/>
    <property type="project" value="InterPro"/>
</dbReference>
<dbReference type="PROSITE" id="PS51099">
    <property type="entry name" value="PTS_EIIB_TYPE_2"/>
    <property type="match status" value="1"/>
</dbReference>
<dbReference type="InterPro" id="IPR007737">
    <property type="entry name" value="Mga_HTH"/>
</dbReference>
<dbReference type="GO" id="GO:0009401">
    <property type="term" value="P:phosphoenolpyruvate-dependent sugar phosphotransferase system"/>
    <property type="evidence" value="ECO:0007669"/>
    <property type="project" value="InterPro"/>
</dbReference>
<evidence type="ECO:0000256" key="2">
    <source>
        <dbReference type="ARBA" id="ARBA00023015"/>
    </source>
</evidence>
<dbReference type="InterPro" id="IPR036634">
    <property type="entry name" value="PRD_sf"/>
</dbReference>
<dbReference type="InterPro" id="IPR036388">
    <property type="entry name" value="WH-like_DNA-bd_sf"/>
</dbReference>
<sequence length="677" mass="76391">MFLSPREIELLTELMTSSAPVSVNKMMNLLKVSRRTVYRELENLEHSLQAVGAELQKVSRGKYVLAADEAAWQTIQAAITGEESYELSAVERQHAILLELLTGTAPLSMQYFADTYMVSSTTFYGDIKQLEASLLQLPLSISRNMGYELVGPEKYRRLLQANILGIEVNEYQFFHLDQMDEQDNFFFRFIDQGHLLFAKSLILEDVSVLFPALSDRKLEFLILMLAIAMTRVSQGFVLPEDSLAVHANKELLNTSKQLFAKVAQETKLLYPISEIVFFASLLSGFSSSFDQDFLDERFDSHLAYLVKQLIGLVSQETDVNFFEDANLYKMLLTHLSGVFSRTALQGTELANPILERIMEQYAEIADAIRLSLPKVFDDKQLSEEEIAYMVLHFANSLERSPVTMEIDIAGISPSGLASTSMLEMRLRRYFPFINTIHFFRIADLGKIDLENTYDLIISTSLLPGYTGKYKLVSPLLLDDELKQLKDEFKKIRHQKTTALNQPKKQDVSEDSYEEVLAVIEAINGLLARFFVAKLKNTQDVADTVSLVVEALPESVVSDRQTVQEKLLDRYRQAPIGIPDTNMALFHASTDAVTLPCFCVFDLEVPLTINGMDKQPMDLTRMLVMLAPSPVDEKTSVILGKISGSIIMNDLNLEIFNSGNSAIMYQLLSSLLIEEVKK</sequence>
<comment type="caution">
    <text evidence="8">The sequence shown here is derived from an EMBL/GenBank/DDBJ whole genome shotgun (WGS) entry which is preliminary data.</text>
</comment>
<accession>A0A430B3J7</accession>
<evidence type="ECO:0000313" key="8">
    <source>
        <dbReference type="EMBL" id="RSU14772.1"/>
    </source>
</evidence>
<dbReference type="Gene3D" id="1.10.10.10">
    <property type="entry name" value="Winged helix-like DNA-binding domain superfamily/Winged helix DNA-binding domain"/>
    <property type="match status" value="2"/>
</dbReference>
<dbReference type="Gene3D" id="1.10.1790.10">
    <property type="entry name" value="PRD domain"/>
    <property type="match status" value="1"/>
</dbReference>
<evidence type="ECO:0000256" key="3">
    <source>
        <dbReference type="ARBA" id="ARBA00023159"/>
    </source>
</evidence>
<dbReference type="Pfam" id="PF08279">
    <property type="entry name" value="HTH_11"/>
    <property type="match status" value="1"/>
</dbReference>
<evidence type="ECO:0000259" key="5">
    <source>
        <dbReference type="PROSITE" id="PS51094"/>
    </source>
</evidence>
<dbReference type="Pfam" id="PF05043">
    <property type="entry name" value="Mga"/>
    <property type="match status" value="1"/>
</dbReference>
<dbReference type="CDD" id="cd05568">
    <property type="entry name" value="PTS_IIB_bgl_like"/>
    <property type="match status" value="1"/>
</dbReference>
<keyword evidence="9" id="KW-1185">Reference proteome</keyword>
<gene>
    <name evidence="8" type="ORF">CBF27_02000</name>
</gene>
<name>A0A430B3J7_9ENTE</name>
<dbReference type="InterPro" id="IPR013011">
    <property type="entry name" value="PTS_EIIB_2"/>
</dbReference>
<dbReference type="GO" id="GO:0008982">
    <property type="term" value="F:protein-N(PI)-phosphohistidine-sugar phosphotransferase activity"/>
    <property type="evidence" value="ECO:0007669"/>
    <property type="project" value="InterPro"/>
</dbReference>
<keyword evidence="2" id="KW-0805">Transcription regulation</keyword>
<reference evidence="8 9" key="1">
    <citation type="submission" date="2017-05" db="EMBL/GenBank/DDBJ databases">
        <title>Vagococcus spp. assemblies.</title>
        <authorList>
            <person name="Gulvik C.A."/>
        </authorList>
    </citation>
    <scope>NUCLEOTIDE SEQUENCE [LARGE SCALE GENOMIC DNA]</scope>
    <source>
        <strain evidence="8 9">LMG 24798</strain>
    </source>
</reference>
<evidence type="ECO:0000256" key="4">
    <source>
        <dbReference type="ARBA" id="ARBA00023163"/>
    </source>
</evidence>
<dbReference type="RefSeq" id="WP_126811853.1">
    <property type="nucleotide sequence ID" value="NZ_NGKC01000001.1"/>
</dbReference>
<dbReference type="SUPFAM" id="SSF63520">
    <property type="entry name" value="PTS-regulatory domain, PRD"/>
    <property type="match status" value="1"/>
</dbReference>
<dbReference type="SUPFAM" id="SSF55804">
    <property type="entry name" value="Phoshotransferase/anion transport protein"/>
    <property type="match status" value="1"/>
</dbReference>
<dbReference type="EMBL" id="NGKC01000001">
    <property type="protein sequence ID" value="RSU14772.1"/>
    <property type="molecule type" value="Genomic_DNA"/>
</dbReference>
<dbReference type="InterPro" id="IPR002178">
    <property type="entry name" value="PTS_EIIA_type-2_dom"/>
</dbReference>
<evidence type="ECO:0000256" key="1">
    <source>
        <dbReference type="ARBA" id="ARBA00022737"/>
    </source>
</evidence>
<dbReference type="PANTHER" id="PTHR30185">
    <property type="entry name" value="CRYPTIC BETA-GLUCOSIDE BGL OPERON ANTITERMINATOR"/>
    <property type="match status" value="1"/>
</dbReference>
<dbReference type="Pfam" id="PF00359">
    <property type="entry name" value="PTS_EIIA_2"/>
    <property type="match status" value="1"/>
</dbReference>
<dbReference type="InterPro" id="IPR013196">
    <property type="entry name" value="HTH_11"/>
</dbReference>